<dbReference type="EMBL" id="BAABAZ010000008">
    <property type="protein sequence ID" value="GAA4285180.1"/>
    <property type="molecule type" value="Genomic_DNA"/>
</dbReference>
<proteinExistence type="predicted"/>
<accession>A0ABP8EMN8</accession>
<sequence length="264" mass="27232">MKSTDRTTTTSPPKSARAVAALAGLALLLSGCGEGETASGANGSGDRVEQAADQNVCQFDQARVDDSDDQQPFVSSEGEVVVQLSGELAAAIPEDSAVAIDELVLTATAFSTGICRLEVEIVYTDGGMEVVAAGAVSPRDSAEENAAVVLLNAGTRADIEAVAEVPSDDEVEKDVTYVTNDLSHITVVDECSDAADDDFASLKFPYSVQPERPDAMEGDIHEFATAEVAVIPGSQGGSDGASIIITGDTDAELTATGQWAPPEY</sequence>
<organism evidence="1 2">
    <name type="scientific">Brevibacterium daeguense</name>
    <dbReference type="NCBI Taxonomy" id="909936"/>
    <lineage>
        <taxon>Bacteria</taxon>
        <taxon>Bacillati</taxon>
        <taxon>Actinomycetota</taxon>
        <taxon>Actinomycetes</taxon>
        <taxon>Micrococcales</taxon>
        <taxon>Brevibacteriaceae</taxon>
        <taxon>Brevibacterium</taxon>
    </lineage>
</organism>
<dbReference type="PROSITE" id="PS51257">
    <property type="entry name" value="PROKAR_LIPOPROTEIN"/>
    <property type="match status" value="1"/>
</dbReference>
<protein>
    <submittedName>
        <fullName evidence="1">Uncharacterized protein</fullName>
    </submittedName>
</protein>
<evidence type="ECO:0000313" key="2">
    <source>
        <dbReference type="Proteomes" id="UP001501586"/>
    </source>
</evidence>
<gene>
    <name evidence="1" type="ORF">GCM10022261_27110</name>
</gene>
<keyword evidence="2" id="KW-1185">Reference proteome</keyword>
<comment type="caution">
    <text evidence="1">The sequence shown here is derived from an EMBL/GenBank/DDBJ whole genome shotgun (WGS) entry which is preliminary data.</text>
</comment>
<evidence type="ECO:0000313" key="1">
    <source>
        <dbReference type="EMBL" id="GAA4285180.1"/>
    </source>
</evidence>
<reference evidence="2" key="1">
    <citation type="journal article" date="2019" name="Int. J. Syst. Evol. Microbiol.">
        <title>The Global Catalogue of Microorganisms (GCM) 10K type strain sequencing project: providing services to taxonomists for standard genome sequencing and annotation.</title>
        <authorList>
            <consortium name="The Broad Institute Genomics Platform"/>
            <consortium name="The Broad Institute Genome Sequencing Center for Infectious Disease"/>
            <person name="Wu L."/>
            <person name="Ma J."/>
        </authorList>
    </citation>
    <scope>NUCLEOTIDE SEQUENCE [LARGE SCALE GENOMIC DNA]</scope>
    <source>
        <strain evidence="2">JCM 17458</strain>
    </source>
</reference>
<dbReference type="Proteomes" id="UP001501586">
    <property type="component" value="Unassembled WGS sequence"/>
</dbReference>
<name>A0ABP8EMN8_9MICO</name>